<proteinExistence type="predicted"/>
<reference evidence="1" key="1">
    <citation type="journal article" date="2021" name="Proc. Natl. Acad. Sci. U.S.A.">
        <title>A Catalog of Tens of Thousands of Viruses from Human Metagenomes Reveals Hidden Associations with Chronic Diseases.</title>
        <authorList>
            <person name="Tisza M.J."/>
            <person name="Buck C.B."/>
        </authorList>
    </citation>
    <scope>NUCLEOTIDE SEQUENCE</scope>
    <source>
        <strain evidence="1">Ct2A51</strain>
    </source>
</reference>
<dbReference type="PROSITE" id="PS51257">
    <property type="entry name" value="PROKAR_LIPOPROTEIN"/>
    <property type="match status" value="1"/>
</dbReference>
<accession>A0A8S5SZ67</accession>
<name>A0A8S5SZ67_9CAUD</name>
<dbReference type="EMBL" id="BK032714">
    <property type="protein sequence ID" value="DAF56373.1"/>
    <property type="molecule type" value="Genomic_DNA"/>
</dbReference>
<evidence type="ECO:0000313" key="1">
    <source>
        <dbReference type="EMBL" id="DAF56373.1"/>
    </source>
</evidence>
<organism evidence="1">
    <name type="scientific">Caudovirales sp. ct2A51</name>
    <dbReference type="NCBI Taxonomy" id="2827630"/>
    <lineage>
        <taxon>Viruses</taxon>
        <taxon>Duplodnaviria</taxon>
        <taxon>Heunggongvirae</taxon>
        <taxon>Uroviricota</taxon>
        <taxon>Caudoviricetes</taxon>
    </lineage>
</organism>
<sequence length="346" mass="38644">MKKQQERRSGRKWRVALVAAALGLALAGCSASAASSHEHEWEAATCETPRVCKTCGETDGEPLGHTWQEATCLAPKTCTVCGKTEGRKSEDHVWGEATCTEREKCVLCGRENLHSEPLGHDWIAPTLEAPYTCARCGEQQGEPLQLSSFNRGRYNKWKENPTKEQYVGMSGYVAVTHCSYVYSTKDNPYENNWLAAPWYATTYEKDKQFFNPVGTVEHKTPVTVIEQELTGGEYGKDFSGYLLVERVDNGEQFYISVTDFVTEPYWETTSATEVGYTNPCLAVYHQCSDYYPVDRNGKKYNAADGEVVMIFGATNWGGIDRETNQVDVLGANGRGFFNAEDLTVIY</sequence>
<protein>
    <submittedName>
        <fullName evidence="1">Uncharacterized protein</fullName>
    </submittedName>
</protein>